<dbReference type="Proteomes" id="UP001154111">
    <property type="component" value="Chromosome"/>
</dbReference>
<evidence type="ECO:0000313" key="3">
    <source>
        <dbReference type="EMBL" id="CAH2761962.1"/>
    </source>
</evidence>
<dbReference type="CDD" id="cd00093">
    <property type="entry name" value="HTH_XRE"/>
    <property type="match status" value="1"/>
</dbReference>
<dbReference type="SMART" id="SM00530">
    <property type="entry name" value="HTH_XRE"/>
    <property type="match status" value="1"/>
</dbReference>
<dbReference type="GO" id="GO:0003677">
    <property type="term" value="F:DNA binding"/>
    <property type="evidence" value="ECO:0007669"/>
    <property type="project" value="InterPro"/>
</dbReference>
<dbReference type="EMBL" id="OW659477">
    <property type="protein sequence ID" value="CAH2761962.1"/>
    <property type="molecule type" value="Genomic_DNA"/>
</dbReference>
<dbReference type="Proteomes" id="UP001154095">
    <property type="component" value="Chromosome"/>
</dbReference>
<reference evidence="3" key="1">
    <citation type="submission" date="2022-04" db="EMBL/GenBank/DDBJ databases">
        <authorList>
            <person name="Forde T."/>
        </authorList>
    </citation>
    <scope>NUCLEOTIDE SEQUENCE</scope>
    <source>
        <strain evidence="3">A18Y016a</strain>
        <strain evidence="2">A18Y020d</strain>
    </source>
</reference>
<dbReference type="Gene3D" id="1.10.260.40">
    <property type="entry name" value="lambda repressor-like DNA-binding domains"/>
    <property type="match status" value="1"/>
</dbReference>
<evidence type="ECO:0000313" key="5">
    <source>
        <dbReference type="Proteomes" id="UP001154111"/>
    </source>
</evidence>
<dbReference type="EMBL" id="OW659496">
    <property type="protein sequence ID" value="CAH2761951.1"/>
    <property type="molecule type" value="Genomic_DNA"/>
</dbReference>
<gene>
    <name evidence="3" type="ORF">ERYAMS2_00970</name>
    <name evidence="2" type="ORF">ERYAMS_00676</name>
</gene>
<name>A0AAU9VFZ1_9FIRM</name>
<dbReference type="RefSeq" id="WP_254006315.1">
    <property type="nucleotide sequence ID" value="NZ_OW659477.1"/>
</dbReference>
<feature type="domain" description="HTH cro/C1-type" evidence="1">
    <location>
        <begin position="20"/>
        <end position="74"/>
    </location>
</feature>
<dbReference type="InterPro" id="IPR001387">
    <property type="entry name" value="Cro/C1-type_HTH"/>
</dbReference>
<sequence length="83" mass="9465">MRVLTKEFEHKYNANLGNLLREARKAKGLTLEQVAEITDRKKSSISDNERGKNSTPILVLFAYCDIYGIDADEVMKKAFDLTK</sequence>
<accession>A0AAU9VFZ1</accession>
<evidence type="ECO:0000313" key="2">
    <source>
        <dbReference type="EMBL" id="CAH2761951.1"/>
    </source>
</evidence>
<dbReference type="SUPFAM" id="SSF47413">
    <property type="entry name" value="lambda repressor-like DNA-binding domains"/>
    <property type="match status" value="1"/>
</dbReference>
<dbReference type="Pfam" id="PF13560">
    <property type="entry name" value="HTH_31"/>
    <property type="match status" value="1"/>
</dbReference>
<evidence type="ECO:0000313" key="4">
    <source>
        <dbReference type="Proteomes" id="UP001154095"/>
    </source>
</evidence>
<proteinExistence type="predicted"/>
<dbReference type="AlphaFoldDB" id="A0AAU9VFZ1"/>
<organism evidence="3 5">
    <name type="scientific">Erysipelothrix amsterdamensis</name>
    <dbReference type="NCBI Taxonomy" id="2929157"/>
    <lineage>
        <taxon>Bacteria</taxon>
        <taxon>Bacillati</taxon>
        <taxon>Bacillota</taxon>
        <taxon>Erysipelotrichia</taxon>
        <taxon>Erysipelotrichales</taxon>
        <taxon>Erysipelotrichaceae</taxon>
        <taxon>Erysipelothrix</taxon>
    </lineage>
</organism>
<evidence type="ECO:0000259" key="1">
    <source>
        <dbReference type="PROSITE" id="PS50943"/>
    </source>
</evidence>
<protein>
    <submittedName>
        <fullName evidence="3">Helix-turn-helix domain-containing protein</fullName>
    </submittedName>
</protein>
<keyword evidence="4" id="KW-1185">Reference proteome</keyword>
<dbReference type="PROSITE" id="PS50943">
    <property type="entry name" value="HTH_CROC1"/>
    <property type="match status" value="1"/>
</dbReference>
<dbReference type="InterPro" id="IPR010982">
    <property type="entry name" value="Lambda_DNA-bd_dom_sf"/>
</dbReference>